<dbReference type="GO" id="GO:0016020">
    <property type="term" value="C:membrane"/>
    <property type="evidence" value="ECO:0007669"/>
    <property type="project" value="TreeGrafter"/>
</dbReference>
<reference evidence="4" key="1">
    <citation type="submission" date="2025-08" db="UniProtKB">
        <authorList>
            <consortium name="RefSeq"/>
        </authorList>
    </citation>
    <scope>IDENTIFICATION</scope>
    <source>
        <tissue evidence="4">Whole body</tissue>
    </source>
</reference>
<accession>A0A8B8G2Z6</accession>
<organism evidence="3 4">
    <name type="scientific">Sipha flava</name>
    <name type="common">yellow sugarcane aphid</name>
    <dbReference type="NCBI Taxonomy" id="143950"/>
    <lineage>
        <taxon>Eukaryota</taxon>
        <taxon>Metazoa</taxon>
        <taxon>Ecdysozoa</taxon>
        <taxon>Arthropoda</taxon>
        <taxon>Hexapoda</taxon>
        <taxon>Insecta</taxon>
        <taxon>Pterygota</taxon>
        <taxon>Neoptera</taxon>
        <taxon>Paraneoptera</taxon>
        <taxon>Hemiptera</taxon>
        <taxon>Sternorrhyncha</taxon>
        <taxon>Aphidomorpha</taxon>
        <taxon>Aphidoidea</taxon>
        <taxon>Aphididae</taxon>
        <taxon>Sipha</taxon>
    </lineage>
</organism>
<feature type="signal peptide" evidence="2">
    <location>
        <begin position="1"/>
        <end position="25"/>
    </location>
</feature>
<evidence type="ECO:0000313" key="4">
    <source>
        <dbReference type="RefSeq" id="XP_025417352.1"/>
    </source>
</evidence>
<protein>
    <submittedName>
        <fullName evidence="4">Uncharacterized protein LOC112688402</fullName>
    </submittedName>
</protein>
<keyword evidence="1" id="KW-0812">Transmembrane</keyword>
<name>A0A8B8G2Z6_9HEMI</name>
<keyword evidence="3" id="KW-1185">Reference proteome</keyword>
<feature type="transmembrane region" description="Helical" evidence="1">
    <location>
        <begin position="152"/>
        <end position="171"/>
    </location>
</feature>
<gene>
    <name evidence="4" type="primary">LOC112688402</name>
</gene>
<proteinExistence type="predicted"/>
<keyword evidence="1" id="KW-1133">Transmembrane helix</keyword>
<evidence type="ECO:0000256" key="2">
    <source>
        <dbReference type="SAM" id="SignalP"/>
    </source>
</evidence>
<evidence type="ECO:0000313" key="3">
    <source>
        <dbReference type="Proteomes" id="UP000694846"/>
    </source>
</evidence>
<dbReference type="GeneID" id="112688402"/>
<dbReference type="Pfam" id="PF07898">
    <property type="entry name" value="DUF1676"/>
    <property type="match status" value="1"/>
</dbReference>
<dbReference type="Proteomes" id="UP000694846">
    <property type="component" value="Unplaced"/>
</dbReference>
<keyword evidence="2" id="KW-0732">Signal</keyword>
<dbReference type="AlphaFoldDB" id="A0A8B8G2Z6"/>
<dbReference type="RefSeq" id="XP_025417352.1">
    <property type="nucleotide sequence ID" value="XM_025561567.1"/>
</dbReference>
<sequence>MIAINRVRILLLWSMVPRLLPSMLCEDHGKSFTAALDEGEECARSPDLWPCLKKGTTGVLSALVSYQDEIPLMGKYLSLVPDQCHVQERGRQDDTSSPQSSPSSHSVYSKFLEFANGRLLRVSLPVSFFTWLVGVTSRTPEQEGRGKKDKGAGMLILGGMMLITTLMSTAFGALALMAAKGLFTSVFALMMSAMAISKKSGSYGHARTRYEVINAPQGYQQEISGYNMDTDAVVSEVSNNPAHYHATQTEPIEYGS</sequence>
<evidence type="ECO:0000256" key="1">
    <source>
        <dbReference type="SAM" id="Phobius"/>
    </source>
</evidence>
<feature type="chain" id="PRO_5034907664" evidence="2">
    <location>
        <begin position="26"/>
        <end position="256"/>
    </location>
</feature>
<dbReference type="InterPro" id="IPR012464">
    <property type="entry name" value="DUF1676"/>
</dbReference>
<dbReference type="OrthoDB" id="6626307at2759"/>
<keyword evidence="1" id="KW-0472">Membrane</keyword>
<dbReference type="PANTHER" id="PTHR21879">
    <property type="entry name" value="FI03362P-RELATED-RELATED"/>
    <property type="match status" value="1"/>
</dbReference>